<dbReference type="Pfam" id="PF14384">
    <property type="entry name" value="BrnA_antitoxin"/>
    <property type="match status" value="1"/>
</dbReference>
<reference evidence="1" key="1">
    <citation type="journal article" date="2021" name="PeerJ">
        <title>Extensive microbial diversity within the chicken gut microbiome revealed by metagenomics and culture.</title>
        <authorList>
            <person name="Gilroy R."/>
            <person name="Ravi A."/>
            <person name="Getino M."/>
            <person name="Pursley I."/>
            <person name="Horton D.L."/>
            <person name="Alikhan N.F."/>
            <person name="Baker D."/>
            <person name="Gharbi K."/>
            <person name="Hall N."/>
            <person name="Watson M."/>
            <person name="Adriaenssens E.M."/>
            <person name="Foster-Nyarko E."/>
            <person name="Jarju S."/>
            <person name="Secka A."/>
            <person name="Antonio M."/>
            <person name="Oren A."/>
            <person name="Chaudhuri R.R."/>
            <person name="La Ragione R."/>
            <person name="Hildebrand F."/>
            <person name="Pallen M.J."/>
        </authorList>
    </citation>
    <scope>NUCLEOTIDE SEQUENCE</scope>
    <source>
        <strain evidence="1">Gambia11-129</strain>
    </source>
</reference>
<reference evidence="1" key="2">
    <citation type="submission" date="2021-04" db="EMBL/GenBank/DDBJ databases">
        <authorList>
            <person name="Gilroy R."/>
        </authorList>
    </citation>
    <scope>NUCLEOTIDE SEQUENCE</scope>
    <source>
        <strain evidence="1">Gambia11-129</strain>
    </source>
</reference>
<accession>A0A9D1PUN0</accession>
<sequence length="100" mass="11393">MSTIKRMTIEEVKAMPPLSDEEKKVIREAKPVESDDCPFMTEDELEGFKHWSKVHPGCYKPTKSKITIMIDNDLLLALKAQGKGYQTRINAILRKEIMGA</sequence>
<dbReference type="EMBL" id="DXHU01000016">
    <property type="protein sequence ID" value="HIV98902.1"/>
    <property type="molecule type" value="Genomic_DNA"/>
</dbReference>
<protein>
    <submittedName>
        <fullName evidence="1">BrnA antitoxin family protein</fullName>
    </submittedName>
</protein>
<evidence type="ECO:0000313" key="2">
    <source>
        <dbReference type="Proteomes" id="UP000823936"/>
    </source>
</evidence>
<organism evidence="1 2">
    <name type="scientific">Candidatus Ornithospirochaeta avicola</name>
    <dbReference type="NCBI Taxonomy" id="2840896"/>
    <lineage>
        <taxon>Bacteria</taxon>
        <taxon>Pseudomonadati</taxon>
        <taxon>Spirochaetota</taxon>
        <taxon>Spirochaetia</taxon>
        <taxon>Spirochaetales</taxon>
        <taxon>Spirochaetaceae</taxon>
        <taxon>Spirochaetaceae incertae sedis</taxon>
        <taxon>Candidatus Ornithospirochaeta</taxon>
    </lineage>
</organism>
<gene>
    <name evidence="1" type="ORF">IAB12_03890</name>
</gene>
<comment type="caution">
    <text evidence="1">The sequence shown here is derived from an EMBL/GenBank/DDBJ whole genome shotgun (WGS) entry which is preliminary data.</text>
</comment>
<evidence type="ECO:0000313" key="1">
    <source>
        <dbReference type="EMBL" id="HIV98902.1"/>
    </source>
</evidence>
<proteinExistence type="predicted"/>
<dbReference type="AlphaFoldDB" id="A0A9D1PUN0"/>
<dbReference type="InterPro" id="IPR025528">
    <property type="entry name" value="BrnA_antitoxin"/>
</dbReference>
<dbReference type="Proteomes" id="UP000823936">
    <property type="component" value="Unassembled WGS sequence"/>
</dbReference>
<name>A0A9D1PUN0_9SPIO</name>